<dbReference type="InterPro" id="IPR019787">
    <property type="entry name" value="Znf_PHD-finger"/>
</dbReference>
<dbReference type="Proteomes" id="UP000292447">
    <property type="component" value="Chromosome III"/>
</dbReference>
<evidence type="ECO:0000256" key="2">
    <source>
        <dbReference type="ARBA" id="ARBA00022723"/>
    </source>
</evidence>
<dbReference type="EMBL" id="CP034458">
    <property type="protein sequence ID" value="QBM88807.1"/>
    <property type="molecule type" value="Genomic_DNA"/>
</dbReference>
<dbReference type="InterPro" id="IPR001965">
    <property type="entry name" value="Znf_PHD"/>
</dbReference>
<dbReference type="PANTHER" id="PTHR46174">
    <property type="entry name" value="CXXC-TYPE ZINC FINGER PROTEIN 1"/>
    <property type="match status" value="1"/>
</dbReference>
<feature type="compositionally biased region" description="Basic and acidic residues" evidence="7">
    <location>
        <begin position="1"/>
        <end position="13"/>
    </location>
</feature>
<dbReference type="STRING" id="2163413.A0A4P6XN27"/>
<comment type="subcellular location">
    <subcellularLocation>
        <location evidence="1">Nucleus</location>
    </subcellularLocation>
</comment>
<evidence type="ECO:0000256" key="7">
    <source>
        <dbReference type="SAM" id="MobiDB-lite"/>
    </source>
</evidence>
<keyword evidence="10" id="KW-1185">Reference proteome</keyword>
<sequence>MDSRNDTESEILKRKSRSPSVFGEHEPKRPKMEFEEAERLEDIAKQYKKFSAAPKFNLNSEELFCICRKPDVDGELMIICDGCEEWFHTKCMKVENNFTQLFDKFFCKFCQWKGDGVTRWNRKCRQPGCLKPIRKEEKSKYCSDECGEKFMALQLTGSQVLTRADLSFVVNYCGSYTDLQALGAKFPELPEVVQLDLTKLPENVRSKLTEIGEKRKHVSAQYEQTQAKAKYLARVKDMISVVNEKLQALAGPAVADEAAPKSKKKKSKSSKKVDLCCFQDSFNKRLFEPLADMSILDIDVGEAFNSEIEEAIERYQDKEQTSGGNLCLQDRRKCLRHSGWFSLLSDKIWKRLTELQAVLEKLEQQQSETLRDYSIAVYEKEN</sequence>
<accession>A0A4P6XN27</accession>
<proteinExistence type="predicted"/>
<dbReference type="InterPro" id="IPR019786">
    <property type="entry name" value="Zinc_finger_PHD-type_CS"/>
</dbReference>
<evidence type="ECO:0000256" key="5">
    <source>
        <dbReference type="ARBA" id="ARBA00023242"/>
    </source>
</evidence>
<dbReference type="GO" id="GO:0008270">
    <property type="term" value="F:zinc ion binding"/>
    <property type="evidence" value="ECO:0007669"/>
    <property type="project" value="UniProtKB-KW"/>
</dbReference>
<evidence type="ECO:0000259" key="8">
    <source>
        <dbReference type="PROSITE" id="PS50016"/>
    </source>
</evidence>
<evidence type="ECO:0000256" key="4">
    <source>
        <dbReference type="ARBA" id="ARBA00022833"/>
    </source>
</evidence>
<feature type="compositionally biased region" description="Basic and acidic residues" evidence="7">
    <location>
        <begin position="23"/>
        <end position="34"/>
    </location>
</feature>
<name>A0A4P6XN27_9ASCO</name>
<dbReference type="PROSITE" id="PS50016">
    <property type="entry name" value="ZF_PHD_2"/>
    <property type="match status" value="1"/>
</dbReference>
<evidence type="ECO:0000256" key="6">
    <source>
        <dbReference type="PROSITE-ProRule" id="PRU00146"/>
    </source>
</evidence>
<protein>
    <submittedName>
        <fullName evidence="9">COMPASS component SPP1</fullName>
    </submittedName>
</protein>
<keyword evidence="5" id="KW-0539">Nucleus</keyword>
<keyword evidence="4" id="KW-0862">Zinc</keyword>
<dbReference type="InterPro" id="IPR037869">
    <property type="entry name" value="Spp1/CFP1"/>
</dbReference>
<dbReference type="Gene3D" id="3.30.40.10">
    <property type="entry name" value="Zinc/RING finger domain, C3HC4 (zinc finger)"/>
    <property type="match status" value="1"/>
</dbReference>
<gene>
    <name evidence="9" type="primary">MPUL0C07880</name>
    <name evidence="9" type="ORF">METSCH_C07880</name>
</gene>
<dbReference type="InterPro" id="IPR011011">
    <property type="entry name" value="Znf_FYVE_PHD"/>
</dbReference>
<keyword evidence="3 6" id="KW-0863">Zinc-finger</keyword>
<dbReference type="SUPFAM" id="SSF57903">
    <property type="entry name" value="FYVE/PHD zinc finger"/>
    <property type="match status" value="1"/>
</dbReference>
<dbReference type="AlphaFoldDB" id="A0A4P6XN27"/>
<evidence type="ECO:0000256" key="3">
    <source>
        <dbReference type="ARBA" id="ARBA00022771"/>
    </source>
</evidence>
<dbReference type="GO" id="GO:0048188">
    <property type="term" value="C:Set1C/COMPASS complex"/>
    <property type="evidence" value="ECO:0007669"/>
    <property type="project" value="InterPro"/>
</dbReference>
<dbReference type="PANTHER" id="PTHR46174:SF1">
    <property type="entry name" value="CXXC-TYPE ZINC FINGER PROTEIN 1"/>
    <property type="match status" value="1"/>
</dbReference>
<organism evidence="9 10">
    <name type="scientific">Metschnikowia aff. pulcherrima</name>
    <dbReference type="NCBI Taxonomy" id="2163413"/>
    <lineage>
        <taxon>Eukaryota</taxon>
        <taxon>Fungi</taxon>
        <taxon>Dikarya</taxon>
        <taxon>Ascomycota</taxon>
        <taxon>Saccharomycotina</taxon>
        <taxon>Pichiomycetes</taxon>
        <taxon>Metschnikowiaceae</taxon>
        <taxon>Metschnikowia</taxon>
    </lineage>
</organism>
<dbReference type="GO" id="GO:0045893">
    <property type="term" value="P:positive regulation of DNA-templated transcription"/>
    <property type="evidence" value="ECO:0007669"/>
    <property type="project" value="TreeGrafter"/>
</dbReference>
<dbReference type="Pfam" id="PF00628">
    <property type="entry name" value="PHD"/>
    <property type="match status" value="1"/>
</dbReference>
<dbReference type="SMART" id="SM00249">
    <property type="entry name" value="PHD"/>
    <property type="match status" value="1"/>
</dbReference>
<dbReference type="InterPro" id="IPR013083">
    <property type="entry name" value="Znf_RING/FYVE/PHD"/>
</dbReference>
<evidence type="ECO:0000313" key="9">
    <source>
        <dbReference type="EMBL" id="QBM88807.1"/>
    </source>
</evidence>
<evidence type="ECO:0000313" key="10">
    <source>
        <dbReference type="Proteomes" id="UP000292447"/>
    </source>
</evidence>
<feature type="region of interest" description="Disordered" evidence="7">
    <location>
        <begin position="1"/>
        <end position="35"/>
    </location>
</feature>
<keyword evidence="2" id="KW-0479">Metal-binding</keyword>
<reference evidence="10" key="1">
    <citation type="submission" date="2019-03" db="EMBL/GenBank/DDBJ databases">
        <title>Snf2 controls pulcherriminic acid biosynthesis and connects pigmentation and antifungal activity of the yeast Metschnikowia pulcherrima.</title>
        <authorList>
            <person name="Gore-Lloyd D."/>
            <person name="Sumann I."/>
            <person name="Brachmann A.O."/>
            <person name="Schneeberger K."/>
            <person name="Ortiz-Merino R.A."/>
            <person name="Moreno-Beltran M."/>
            <person name="Schlaefli M."/>
            <person name="Kirner P."/>
            <person name="Santos Kron A."/>
            <person name="Wolfe K.H."/>
            <person name="Piel J."/>
            <person name="Ahrens C.H."/>
            <person name="Henk D."/>
            <person name="Freimoser F.M."/>
        </authorList>
    </citation>
    <scope>NUCLEOTIDE SEQUENCE [LARGE SCALE GENOMIC DNA]</scope>
    <source>
        <strain evidence="10">APC 1.2</strain>
    </source>
</reference>
<dbReference type="PROSITE" id="PS01359">
    <property type="entry name" value="ZF_PHD_1"/>
    <property type="match status" value="1"/>
</dbReference>
<evidence type="ECO:0000256" key="1">
    <source>
        <dbReference type="ARBA" id="ARBA00004123"/>
    </source>
</evidence>
<feature type="domain" description="PHD-type" evidence="8">
    <location>
        <begin position="62"/>
        <end position="113"/>
    </location>
</feature>